<dbReference type="RefSeq" id="WP_189122702.1">
    <property type="nucleotide sequence ID" value="NZ_BMNH01000002.1"/>
</dbReference>
<protein>
    <submittedName>
        <fullName evidence="1">Uncharacterized protein</fullName>
    </submittedName>
</protein>
<dbReference type="SUPFAM" id="SSF56784">
    <property type="entry name" value="HAD-like"/>
    <property type="match status" value="1"/>
</dbReference>
<keyword evidence="2" id="KW-1185">Reference proteome</keyword>
<dbReference type="Gene3D" id="3.40.50.1000">
    <property type="entry name" value="HAD superfamily/HAD-like"/>
    <property type="match status" value="1"/>
</dbReference>
<accession>A0A917YSM1</accession>
<dbReference type="InterPro" id="IPR036412">
    <property type="entry name" value="HAD-like_sf"/>
</dbReference>
<evidence type="ECO:0000313" key="2">
    <source>
        <dbReference type="Proteomes" id="UP000646523"/>
    </source>
</evidence>
<gene>
    <name evidence="1" type="ORF">GCM10012289_09230</name>
</gene>
<dbReference type="EMBL" id="BMNH01000002">
    <property type="protein sequence ID" value="GGO63098.1"/>
    <property type="molecule type" value="Genomic_DNA"/>
</dbReference>
<reference evidence="1" key="2">
    <citation type="submission" date="2020-09" db="EMBL/GenBank/DDBJ databases">
        <authorList>
            <person name="Sun Q."/>
            <person name="Zhou Y."/>
        </authorList>
    </citation>
    <scope>NUCLEOTIDE SEQUENCE</scope>
    <source>
        <strain evidence="1">CGMCC 4.7368</strain>
    </source>
</reference>
<comment type="caution">
    <text evidence="1">The sequence shown here is derived from an EMBL/GenBank/DDBJ whole genome shotgun (WGS) entry which is preliminary data.</text>
</comment>
<dbReference type="InterPro" id="IPR023214">
    <property type="entry name" value="HAD_sf"/>
</dbReference>
<proteinExistence type="predicted"/>
<evidence type="ECO:0000313" key="1">
    <source>
        <dbReference type="EMBL" id="GGO63098.1"/>
    </source>
</evidence>
<sequence length="179" mass="20217">MIKTLGVDFDGVIHRYSKGWFDGTIYDEPMPGAFNGLRLLMQRYAMFIHTARSARQVAEWLAKHGFETCVEDEIHAPMKFWTDRDRLLVTNRKLPATAYLDDRAVKFTSWELALAELLPKAAKEASSVGDDQVLVPVEDLRRAVQLARCHAESFSCTTTTTEDLAAVQRLLGQVGSEKR</sequence>
<reference evidence="1" key="1">
    <citation type="journal article" date="2014" name="Int. J. Syst. Evol. Microbiol.">
        <title>Complete genome sequence of Corynebacterium casei LMG S-19264T (=DSM 44701T), isolated from a smear-ripened cheese.</title>
        <authorList>
            <consortium name="US DOE Joint Genome Institute (JGI-PGF)"/>
            <person name="Walter F."/>
            <person name="Albersmeier A."/>
            <person name="Kalinowski J."/>
            <person name="Ruckert C."/>
        </authorList>
    </citation>
    <scope>NUCLEOTIDE SEQUENCE</scope>
    <source>
        <strain evidence="1">CGMCC 4.7368</strain>
    </source>
</reference>
<organism evidence="1 2">
    <name type="scientific">Nonomuraea cavernae</name>
    <dbReference type="NCBI Taxonomy" id="2045107"/>
    <lineage>
        <taxon>Bacteria</taxon>
        <taxon>Bacillati</taxon>
        <taxon>Actinomycetota</taxon>
        <taxon>Actinomycetes</taxon>
        <taxon>Streptosporangiales</taxon>
        <taxon>Streptosporangiaceae</taxon>
        <taxon>Nonomuraea</taxon>
    </lineage>
</organism>
<dbReference type="AlphaFoldDB" id="A0A917YSM1"/>
<dbReference type="Proteomes" id="UP000646523">
    <property type="component" value="Unassembled WGS sequence"/>
</dbReference>
<name>A0A917YSM1_9ACTN</name>